<proteinExistence type="predicted"/>
<evidence type="ECO:0000313" key="2">
    <source>
        <dbReference type="Proteomes" id="UP000000770"/>
    </source>
</evidence>
<dbReference type="AlphaFoldDB" id="A9KWT4"/>
<sequence>MTEISSQKKFTQTLEEIIEQYSISEQPEFLKVLTALPDSPDKDKMFEDMDEVFRAITSPSELSSKLPKGTTEDSAAKELAKIPDSQKILSEEQQKMVEIFIEMLSSSSGNESQIDMNNVRRFANANFPLSSDTNDEDEAVLLNLLNSQPEAIAEFMQAMMACHMAGMTKAANLLSRLFAQHVLVIENDSYQSLQMDLTKNKGHIEASSQAGKSGRNKRYEKSDKVKAFAIQLYLSGNFKNPHQASQAIVFQVAEFGQSVGYRFTSDYQAPRTIETWIRKYLNETKKCQQKK</sequence>
<dbReference type="HOGENOM" id="CLU_956123_0_0_6"/>
<evidence type="ECO:0000313" key="1">
    <source>
        <dbReference type="EMBL" id="ABX50271.1"/>
    </source>
</evidence>
<dbReference type="Proteomes" id="UP000000770">
    <property type="component" value="Chromosome"/>
</dbReference>
<dbReference type="KEGG" id="sbn:Sbal195_3109"/>
<protein>
    <submittedName>
        <fullName evidence="1">Uncharacterized protein</fullName>
    </submittedName>
</protein>
<accession>A9KWT4</accession>
<dbReference type="RefSeq" id="WP_012197397.1">
    <property type="nucleotide sequence ID" value="NC_009997.1"/>
</dbReference>
<dbReference type="EMBL" id="CP000891">
    <property type="protein sequence ID" value="ABX50271.1"/>
    <property type="molecule type" value="Genomic_DNA"/>
</dbReference>
<dbReference type="GeneID" id="11773169"/>
<name>A9KWT4_SHEB9</name>
<reference evidence="1 2" key="1">
    <citation type="submission" date="2007-11" db="EMBL/GenBank/DDBJ databases">
        <title>Complete sequence of chromosome of Shewanella baltica OS195.</title>
        <authorList>
            <consortium name="US DOE Joint Genome Institute"/>
            <person name="Copeland A."/>
            <person name="Lucas S."/>
            <person name="Lapidus A."/>
            <person name="Barry K."/>
            <person name="Glavina del Rio T."/>
            <person name="Dalin E."/>
            <person name="Tice H."/>
            <person name="Pitluck S."/>
            <person name="Chain P."/>
            <person name="Malfatti S."/>
            <person name="Shin M."/>
            <person name="Vergez L."/>
            <person name="Schmutz J."/>
            <person name="Larimer F."/>
            <person name="Land M."/>
            <person name="Hauser L."/>
            <person name="Kyrpides N."/>
            <person name="Kim E."/>
            <person name="Brettar I."/>
            <person name="Rodrigues J."/>
            <person name="Konstantinidis K."/>
            <person name="Klappenbach J."/>
            <person name="Hofle M."/>
            <person name="Tiedje J."/>
            <person name="Richardson P."/>
        </authorList>
    </citation>
    <scope>NUCLEOTIDE SEQUENCE [LARGE SCALE GENOMIC DNA]</scope>
    <source>
        <strain evidence="1 2">OS195</strain>
    </source>
</reference>
<gene>
    <name evidence="1" type="ordered locus">Sbal195_3109</name>
</gene>
<organism evidence="1 2">
    <name type="scientific">Shewanella baltica (strain OS195)</name>
    <dbReference type="NCBI Taxonomy" id="399599"/>
    <lineage>
        <taxon>Bacteria</taxon>
        <taxon>Pseudomonadati</taxon>
        <taxon>Pseudomonadota</taxon>
        <taxon>Gammaproteobacteria</taxon>
        <taxon>Alteromonadales</taxon>
        <taxon>Shewanellaceae</taxon>
        <taxon>Shewanella</taxon>
    </lineage>
</organism>